<dbReference type="InterPro" id="IPR013217">
    <property type="entry name" value="Methyltransf_12"/>
</dbReference>
<name>A0A3B0VH99_9ZZZZ</name>
<gene>
    <name evidence="2" type="ORF">MNBD_CHLOROFLEXI01-3850</name>
</gene>
<evidence type="ECO:0000313" key="2">
    <source>
        <dbReference type="EMBL" id="VAW31074.1"/>
    </source>
</evidence>
<dbReference type="CDD" id="cd02440">
    <property type="entry name" value="AdoMet_MTases"/>
    <property type="match status" value="1"/>
</dbReference>
<accession>A0A3B0VH99</accession>
<organism evidence="2">
    <name type="scientific">hydrothermal vent metagenome</name>
    <dbReference type="NCBI Taxonomy" id="652676"/>
    <lineage>
        <taxon>unclassified sequences</taxon>
        <taxon>metagenomes</taxon>
        <taxon>ecological metagenomes</taxon>
    </lineage>
</organism>
<feature type="domain" description="Methyltransferase type 12" evidence="1">
    <location>
        <begin position="41"/>
        <end position="150"/>
    </location>
</feature>
<dbReference type="EMBL" id="UOEU01000152">
    <property type="protein sequence ID" value="VAW31074.1"/>
    <property type="molecule type" value="Genomic_DNA"/>
</dbReference>
<dbReference type="PANTHER" id="PTHR43464:SF93">
    <property type="entry name" value="METHYLTRANSFERASE DOMAIN-CONTAINING PROTEIN"/>
    <property type="match status" value="1"/>
</dbReference>
<dbReference type="AlphaFoldDB" id="A0A3B0VH99"/>
<dbReference type="GO" id="GO:0008168">
    <property type="term" value="F:methyltransferase activity"/>
    <property type="evidence" value="ECO:0007669"/>
    <property type="project" value="TreeGrafter"/>
</dbReference>
<dbReference type="Pfam" id="PF08242">
    <property type="entry name" value="Methyltransf_12"/>
    <property type="match status" value="1"/>
</dbReference>
<dbReference type="SUPFAM" id="SSF53335">
    <property type="entry name" value="S-adenosyl-L-methionine-dependent methyltransferases"/>
    <property type="match status" value="1"/>
</dbReference>
<reference evidence="2" key="1">
    <citation type="submission" date="2018-06" db="EMBL/GenBank/DDBJ databases">
        <authorList>
            <person name="Zhirakovskaya E."/>
        </authorList>
    </citation>
    <scope>NUCLEOTIDE SEQUENCE</scope>
</reference>
<dbReference type="Gene3D" id="3.40.50.150">
    <property type="entry name" value="Vaccinia Virus protein VP39"/>
    <property type="match status" value="1"/>
</dbReference>
<protein>
    <recommendedName>
        <fullName evidence="1">Methyltransferase type 12 domain-containing protein</fullName>
    </recommendedName>
</protein>
<evidence type="ECO:0000259" key="1">
    <source>
        <dbReference type="Pfam" id="PF08242"/>
    </source>
</evidence>
<dbReference type="PANTHER" id="PTHR43464">
    <property type="entry name" value="METHYLTRANSFERASE"/>
    <property type="match status" value="1"/>
</dbReference>
<sequence>MIIEYNFPRYLSAKKTVDDRALNGQVWQALRHHLPAQPHILEIGAGIGTMAERLAEQKFISSANYTAIDNQPENIAEARRRLANFPPQLQLTLEAVDLFDFMERETGKQPAPVKTWGPFDLLIAHAFLDLMDIPATLPKLFSLLKPGGLFYFSINFDGVTIFEPTIDPVLDEQIVQLYHQTMDERITDGKPSGDSRSGRHLFQQLKQAGGTILAAGSSDWVVFAGEDGYVADEAYFLHFIVETMRQALCQRPELDQTRFANWIAQRHRQIESGELVYIAHQLDFLGRRSG</sequence>
<dbReference type="InterPro" id="IPR029063">
    <property type="entry name" value="SAM-dependent_MTases_sf"/>
</dbReference>
<proteinExistence type="predicted"/>